<reference evidence="1 2" key="1">
    <citation type="submission" date="2014-10" db="EMBL/GenBank/DDBJ databases">
        <title>Draft genome sequence of Actinoplanes utahensis NRRL 12052.</title>
        <authorList>
            <person name="Velasco-Bucheli B."/>
            <person name="del Cerro C."/>
            <person name="Hormigo D."/>
            <person name="Garcia J.L."/>
            <person name="Acebal C."/>
            <person name="Arroyo M."/>
            <person name="de la Mata I."/>
        </authorList>
    </citation>
    <scope>NUCLEOTIDE SEQUENCE [LARGE SCALE GENOMIC DNA]</scope>
    <source>
        <strain evidence="1 2">NRRL 12052</strain>
    </source>
</reference>
<proteinExistence type="predicted"/>
<gene>
    <name evidence="1" type="ORF">MB27_23450</name>
</gene>
<dbReference type="RefSeq" id="WP_043527656.1">
    <property type="nucleotide sequence ID" value="NZ_JRTT01000028.1"/>
</dbReference>
<organism evidence="1 2">
    <name type="scientific">Actinoplanes utahensis</name>
    <dbReference type="NCBI Taxonomy" id="1869"/>
    <lineage>
        <taxon>Bacteria</taxon>
        <taxon>Bacillati</taxon>
        <taxon>Actinomycetota</taxon>
        <taxon>Actinomycetes</taxon>
        <taxon>Micromonosporales</taxon>
        <taxon>Micromonosporaceae</taxon>
        <taxon>Actinoplanes</taxon>
    </lineage>
</organism>
<dbReference type="Proteomes" id="UP000054537">
    <property type="component" value="Unassembled WGS sequence"/>
</dbReference>
<keyword evidence="2" id="KW-1185">Reference proteome</keyword>
<dbReference type="InterPro" id="IPR046037">
    <property type="entry name" value="DUF5995"/>
</dbReference>
<dbReference type="EMBL" id="JRTT01000028">
    <property type="protein sequence ID" value="KHD75388.1"/>
    <property type="molecule type" value="Genomic_DNA"/>
</dbReference>
<name>A0A0A6UK07_ACTUT</name>
<evidence type="ECO:0000313" key="1">
    <source>
        <dbReference type="EMBL" id="KHD75388.1"/>
    </source>
</evidence>
<accession>A0A0A6UK07</accession>
<dbReference type="OrthoDB" id="583431at2"/>
<comment type="caution">
    <text evidence="1">The sequence shown here is derived from an EMBL/GenBank/DDBJ whole genome shotgun (WGS) entry which is preliminary data.</text>
</comment>
<sequence length="420" mass="46501">MTAPIVVVMASESAPFCRRLVDQGSVIAAIGMRSHLTVPDSASFTSAFYRELLPLLAGAASGSGAVPVDLAALVTPARRALAQRDRRSAVWTMPIVYTPRQTLIARAVTAEAVTNLARADVFDEFLTRLPPETPAEVTAEIQAGRDQARSQAYGIVTDAFDRESAKAGADLLRPSLDHPALISPGMLGEMTEVLTYSPRTLKEVQDSLRRMAVVFDELPPLRRYHAVRMAVADRLIAALHTSVSDPRWFEALAIDWSRRYRFALLEAARPDEDVSAAWQSFFRRAVNMTVSRHDAAALGMNVALNLDLPLTLVRTWEEFGAPDGEAPGHDYLLFRRILKNEVPALFTMSARIARRQNEPRFQPLDGWTRAMFADVFSGRAWDQALRLWPLHDDLADRGVARETLDAATAQLGELLMERSL</sequence>
<dbReference type="Pfam" id="PF19458">
    <property type="entry name" value="DUF5995"/>
    <property type="match status" value="1"/>
</dbReference>
<evidence type="ECO:0000313" key="2">
    <source>
        <dbReference type="Proteomes" id="UP000054537"/>
    </source>
</evidence>
<protein>
    <submittedName>
        <fullName evidence="1">Uncharacterized protein</fullName>
    </submittedName>
</protein>
<dbReference type="AlphaFoldDB" id="A0A0A6UK07"/>